<dbReference type="KEGG" id="lyj:FKV23_08020"/>
<reference evidence="8 9" key="1">
    <citation type="submission" date="2019-06" db="EMBL/GenBank/DDBJ databases">
        <title>Lysobacter alkalisoli sp. nov. isolated from saline-alkali soil.</title>
        <authorList>
            <person name="Sun J.-Q."/>
            <person name="Xu L."/>
        </authorList>
    </citation>
    <scope>NUCLEOTIDE SEQUENCE [LARGE SCALE GENOMIC DNA]</scope>
    <source>
        <strain evidence="8 9">SJ-36</strain>
    </source>
</reference>
<dbReference type="Pfam" id="PF00578">
    <property type="entry name" value="AhpC-TSA"/>
    <property type="match status" value="1"/>
</dbReference>
<dbReference type="InterPro" id="IPR005123">
    <property type="entry name" value="Oxoglu/Fe-dep_dioxygenase_dom"/>
</dbReference>
<dbReference type="GO" id="GO:0031418">
    <property type="term" value="F:L-ascorbic acid binding"/>
    <property type="evidence" value="ECO:0007669"/>
    <property type="project" value="UniProtKB-KW"/>
</dbReference>
<proteinExistence type="predicted"/>
<dbReference type="GO" id="GO:0016209">
    <property type="term" value="F:antioxidant activity"/>
    <property type="evidence" value="ECO:0007669"/>
    <property type="project" value="InterPro"/>
</dbReference>
<dbReference type="Gene3D" id="3.40.30.10">
    <property type="entry name" value="Glutaredoxin"/>
    <property type="match status" value="1"/>
</dbReference>
<evidence type="ECO:0000256" key="4">
    <source>
        <dbReference type="ARBA" id="ARBA00022964"/>
    </source>
</evidence>
<keyword evidence="5" id="KW-0560">Oxidoreductase</keyword>
<evidence type="ECO:0000256" key="5">
    <source>
        <dbReference type="ARBA" id="ARBA00023002"/>
    </source>
</evidence>
<protein>
    <submittedName>
        <fullName evidence="8">Redoxin domain-containing protein</fullName>
    </submittedName>
</protein>
<accession>A0A514BRQ8</accession>
<evidence type="ECO:0000256" key="6">
    <source>
        <dbReference type="ARBA" id="ARBA00023004"/>
    </source>
</evidence>
<evidence type="ECO:0000256" key="3">
    <source>
        <dbReference type="ARBA" id="ARBA00022896"/>
    </source>
</evidence>
<evidence type="ECO:0000256" key="2">
    <source>
        <dbReference type="ARBA" id="ARBA00022723"/>
    </source>
</evidence>
<evidence type="ECO:0000313" key="8">
    <source>
        <dbReference type="EMBL" id="QDH70050.1"/>
    </source>
</evidence>
<keyword evidence="9" id="KW-1185">Reference proteome</keyword>
<evidence type="ECO:0000313" key="9">
    <source>
        <dbReference type="Proteomes" id="UP000317199"/>
    </source>
</evidence>
<evidence type="ECO:0000256" key="1">
    <source>
        <dbReference type="ARBA" id="ARBA00001961"/>
    </source>
</evidence>
<keyword evidence="2" id="KW-0479">Metal-binding</keyword>
<keyword evidence="6" id="KW-0408">Iron</keyword>
<keyword evidence="4" id="KW-0223">Dioxygenase</keyword>
<dbReference type="Pfam" id="PF13640">
    <property type="entry name" value="2OG-FeII_Oxy_3"/>
    <property type="match status" value="1"/>
</dbReference>
<dbReference type="EMBL" id="CP041242">
    <property type="protein sequence ID" value="QDH70050.1"/>
    <property type="molecule type" value="Genomic_DNA"/>
</dbReference>
<dbReference type="AlphaFoldDB" id="A0A514BRQ8"/>
<dbReference type="Gene3D" id="2.60.120.620">
    <property type="entry name" value="q2cbj1_9rhob like domain"/>
    <property type="match status" value="1"/>
</dbReference>
<dbReference type="PROSITE" id="PS51471">
    <property type="entry name" value="FE2OG_OXY"/>
    <property type="match status" value="1"/>
</dbReference>
<dbReference type="InterPro" id="IPR000866">
    <property type="entry name" value="AhpC/TSA"/>
</dbReference>
<dbReference type="GO" id="GO:0051213">
    <property type="term" value="F:dioxygenase activity"/>
    <property type="evidence" value="ECO:0007669"/>
    <property type="project" value="UniProtKB-KW"/>
</dbReference>
<dbReference type="SMART" id="SM00702">
    <property type="entry name" value="P4Hc"/>
    <property type="match status" value="1"/>
</dbReference>
<dbReference type="GO" id="GO:0016705">
    <property type="term" value="F:oxidoreductase activity, acting on paired donors, with incorporation or reduction of molecular oxygen"/>
    <property type="evidence" value="ECO:0007669"/>
    <property type="project" value="InterPro"/>
</dbReference>
<dbReference type="InterPro" id="IPR044862">
    <property type="entry name" value="Pro_4_hyd_alph_FE2OG_OXY"/>
</dbReference>
<comment type="cofactor">
    <cofactor evidence="1">
        <name>L-ascorbate</name>
        <dbReference type="ChEBI" id="CHEBI:38290"/>
    </cofactor>
</comment>
<keyword evidence="3" id="KW-0847">Vitamin C</keyword>
<name>A0A514BRQ8_9GAMM</name>
<sequence length="362" mass="41024">MPRPGEPAPWFKARSPVNPNFSFDTAAGRRIVLFFFGSAADIGAHRVLETLLACRERFDDRDCAFFGVSVDPEDERSGRIQEHLPGFHLFWDFDQAVSRLYGVTGGTGCGNRYRPTCFVLDERLRVAAAVQIAGSPERMVEQVMQALGALPPLQAEQLVDVPAPVLIVPRIFEPGLCRTLIQYYEERGGEPSGFMRDIDGQTVLVHDARHKRRCDRTIEDETLRQVCMHRIHDRLLPEIEKAFQYRATRIERYIVACYDEQNSGHFRAHRDNTTRGTAHRRFAVSINLNAGEYEGGVLRFPEFGWQMYRPPTGGALAFSCSLLHEATPVTRGKRYAFLPFLYDEQAAAVRASNSRSMQLETP</sequence>
<dbReference type="InterPro" id="IPR036249">
    <property type="entry name" value="Thioredoxin-like_sf"/>
</dbReference>
<gene>
    <name evidence="8" type="ORF">FKV23_08020</name>
</gene>
<dbReference type="Proteomes" id="UP000317199">
    <property type="component" value="Chromosome"/>
</dbReference>
<organism evidence="8 9">
    <name type="scientific">Marilutibacter alkalisoli</name>
    <dbReference type="NCBI Taxonomy" id="2591633"/>
    <lineage>
        <taxon>Bacteria</taxon>
        <taxon>Pseudomonadati</taxon>
        <taxon>Pseudomonadota</taxon>
        <taxon>Gammaproteobacteria</taxon>
        <taxon>Lysobacterales</taxon>
        <taxon>Lysobacteraceae</taxon>
        <taxon>Marilutibacter</taxon>
    </lineage>
</organism>
<evidence type="ECO:0000259" key="7">
    <source>
        <dbReference type="PROSITE" id="PS51471"/>
    </source>
</evidence>
<dbReference type="GO" id="GO:0005506">
    <property type="term" value="F:iron ion binding"/>
    <property type="evidence" value="ECO:0007669"/>
    <property type="project" value="InterPro"/>
</dbReference>
<dbReference type="RefSeq" id="WP_141623387.1">
    <property type="nucleotide sequence ID" value="NZ_CP041242.1"/>
</dbReference>
<dbReference type="SUPFAM" id="SSF52833">
    <property type="entry name" value="Thioredoxin-like"/>
    <property type="match status" value="1"/>
</dbReference>
<feature type="domain" description="Fe2OG dioxygenase" evidence="7">
    <location>
        <begin position="249"/>
        <end position="344"/>
    </location>
</feature>
<dbReference type="OrthoDB" id="255432at2"/>
<dbReference type="InterPro" id="IPR006620">
    <property type="entry name" value="Pro_4_hyd_alph"/>
</dbReference>